<name>A0AAE1DT62_9GAST</name>
<reference evidence="2" key="1">
    <citation type="journal article" date="2023" name="G3 (Bethesda)">
        <title>A reference genome for the long-term kleptoplast-retaining sea slug Elysia crispata morphotype clarki.</title>
        <authorList>
            <person name="Eastman K.E."/>
            <person name="Pendleton A.L."/>
            <person name="Shaikh M.A."/>
            <person name="Suttiyut T."/>
            <person name="Ogas R."/>
            <person name="Tomko P."/>
            <person name="Gavelis G."/>
            <person name="Widhalm J.R."/>
            <person name="Wisecaver J.H."/>
        </authorList>
    </citation>
    <scope>NUCLEOTIDE SEQUENCE</scope>
    <source>
        <strain evidence="2">ECLA1</strain>
    </source>
</reference>
<comment type="caution">
    <text evidence="2">The sequence shown here is derived from an EMBL/GenBank/DDBJ whole genome shotgun (WGS) entry which is preliminary data.</text>
</comment>
<evidence type="ECO:0000313" key="2">
    <source>
        <dbReference type="EMBL" id="KAK3780733.1"/>
    </source>
</evidence>
<evidence type="ECO:0000256" key="1">
    <source>
        <dbReference type="SAM" id="MobiDB-lite"/>
    </source>
</evidence>
<organism evidence="2 3">
    <name type="scientific">Elysia crispata</name>
    <name type="common">lettuce slug</name>
    <dbReference type="NCBI Taxonomy" id="231223"/>
    <lineage>
        <taxon>Eukaryota</taxon>
        <taxon>Metazoa</taxon>
        <taxon>Spiralia</taxon>
        <taxon>Lophotrochozoa</taxon>
        <taxon>Mollusca</taxon>
        <taxon>Gastropoda</taxon>
        <taxon>Heterobranchia</taxon>
        <taxon>Euthyneura</taxon>
        <taxon>Panpulmonata</taxon>
        <taxon>Sacoglossa</taxon>
        <taxon>Placobranchoidea</taxon>
        <taxon>Plakobranchidae</taxon>
        <taxon>Elysia</taxon>
    </lineage>
</organism>
<feature type="region of interest" description="Disordered" evidence="1">
    <location>
        <begin position="1"/>
        <end position="33"/>
    </location>
</feature>
<proteinExistence type="predicted"/>
<gene>
    <name evidence="2" type="ORF">RRG08_050698</name>
</gene>
<accession>A0AAE1DT62</accession>
<protein>
    <submittedName>
        <fullName evidence="2">Uncharacterized protein</fullName>
    </submittedName>
</protein>
<dbReference type="Proteomes" id="UP001283361">
    <property type="component" value="Unassembled WGS sequence"/>
</dbReference>
<dbReference type="EMBL" id="JAWDGP010002692">
    <property type="protein sequence ID" value="KAK3780733.1"/>
    <property type="molecule type" value="Genomic_DNA"/>
</dbReference>
<keyword evidence="3" id="KW-1185">Reference proteome</keyword>
<dbReference type="AlphaFoldDB" id="A0AAE1DT62"/>
<sequence>MSPELGKLQQLPSCSSSSVDKPSHGKKSVLQDVPASPVEPLRVALPAVAENTDSRGFTLKSVLHYRLPLGSSLRKSWETYLKRSDHEFICMCLIYLPLSDPGLDQYCVSISGTGNVCATLSSSGMPTDSENVGQTLEHLILIEHRSMVFVFLWLRLTSCLASPGRGQDPAGSPVGWKHQTNKSRRLSGLQSRDVMWEAVTEFLFHPAPVRVRNSRWDLRECRNNRSAVNGGCNSHYGELCHPPLNVYPTYLRIFREANSKFLNDHRQFGQLEPCGLTALQYYIPVSRAHNYHAHNWIDVAFTAVIMNLGLALTSKQSHDEWYDLFVFSELISVLEEA</sequence>
<evidence type="ECO:0000313" key="3">
    <source>
        <dbReference type="Proteomes" id="UP001283361"/>
    </source>
</evidence>